<gene>
    <name evidence="1" type="ORF">S58_34870</name>
</gene>
<proteinExistence type="predicted"/>
<dbReference type="AlphaFoldDB" id="M4ZT60"/>
<evidence type="ECO:0000313" key="1">
    <source>
        <dbReference type="EMBL" id="BAM89480.1"/>
    </source>
</evidence>
<dbReference type="HOGENOM" id="CLU_784513_0_0_5"/>
<protein>
    <submittedName>
        <fullName evidence="1">Uncharacterized protein</fullName>
    </submittedName>
</protein>
<dbReference type="RefSeq" id="WP_015666592.1">
    <property type="nucleotide sequence ID" value="NC_020453.1"/>
</dbReference>
<dbReference type="GeneID" id="301817326"/>
<dbReference type="eggNOG" id="ENOG502ZZUG">
    <property type="taxonomic scope" value="Bacteria"/>
</dbReference>
<name>M4ZT60_9BRAD</name>
<evidence type="ECO:0000313" key="2">
    <source>
        <dbReference type="Proteomes" id="UP000011841"/>
    </source>
</evidence>
<reference evidence="1 2" key="1">
    <citation type="journal article" date="2013" name="Appl. Environ. Microbiol.">
        <title>Genome analysis suggests that the soil oligotrophic bacterium Agromonas oligotrophica (Bradyrhizobium oligotrophicum) is a nitrogen-fixing symbiont of Aeschynomene indica.</title>
        <authorList>
            <person name="Okubo T."/>
            <person name="Fukushima S."/>
            <person name="Itakura M."/>
            <person name="Oshima K."/>
            <person name="Longtonglang A."/>
            <person name="Teaumroong N."/>
            <person name="Mitsui H."/>
            <person name="Hattori M."/>
            <person name="Hattori R."/>
            <person name="Hattori T."/>
            <person name="Minamisawa K."/>
        </authorList>
    </citation>
    <scope>NUCLEOTIDE SEQUENCE [LARGE SCALE GENOMIC DNA]</scope>
    <source>
        <strain evidence="1 2">S58</strain>
    </source>
</reference>
<accession>M4ZT60</accession>
<dbReference type="EMBL" id="AP012603">
    <property type="protein sequence ID" value="BAM89480.1"/>
    <property type="molecule type" value="Genomic_DNA"/>
</dbReference>
<keyword evidence="2" id="KW-1185">Reference proteome</keyword>
<organism evidence="1 2">
    <name type="scientific">Bradyrhizobium oligotrophicum S58</name>
    <dbReference type="NCBI Taxonomy" id="1245469"/>
    <lineage>
        <taxon>Bacteria</taxon>
        <taxon>Pseudomonadati</taxon>
        <taxon>Pseudomonadota</taxon>
        <taxon>Alphaproteobacteria</taxon>
        <taxon>Hyphomicrobiales</taxon>
        <taxon>Nitrobacteraceae</taxon>
        <taxon>Bradyrhizobium</taxon>
    </lineage>
</organism>
<dbReference type="OrthoDB" id="7064131at2"/>
<dbReference type="Proteomes" id="UP000011841">
    <property type="component" value="Chromosome"/>
</dbReference>
<dbReference type="KEGG" id="aol:S58_34870"/>
<sequence>MNTHYLAVWKLYGINTLASGATNLELARLNDPKIVATLATDPEPFFLHIDQARVIASQVLNGLLSSLAQQDTIEERLAIELKNVRTNRANQIGSGMFLIVKGETNVAEPNFEIRKDTETLAVCFDAIDKSAIKEIFRPSIQAVLTAITLSIPSDADHQIEPIGEVIYLVGADGKKPIYSFSLQMGSARLSLSSPLSAAALSNATKWIPRLVDYENLARPISLAVTSIDRTTDSLQGFLAAWSALEIFVNVTFKERYNSLWHDAMQTGAPDAARPIFRRINEVMSDKYRLTDKFLLIASLLNTGAAEADAREFGTLKKVRDNLLHGQPTAHLPTEAVHHLLFKYISLHLDRIKG</sequence>